<protein>
    <recommendedName>
        <fullName evidence="4">HupE/UreJ family protein</fullName>
    </recommendedName>
</protein>
<dbReference type="InterPro" id="IPR032809">
    <property type="entry name" value="Put_HupE_UreJ"/>
</dbReference>
<comment type="caution">
    <text evidence="2">The sequence shown here is derived from an EMBL/GenBank/DDBJ whole genome shotgun (WGS) entry which is preliminary data.</text>
</comment>
<organism evidence="2 3">
    <name type="scientific">endosymbiont of Escarpia spicata</name>
    <dbReference type="NCBI Taxonomy" id="2200908"/>
    <lineage>
        <taxon>Bacteria</taxon>
        <taxon>Pseudomonadati</taxon>
        <taxon>Pseudomonadota</taxon>
        <taxon>Gammaproteobacteria</taxon>
        <taxon>sulfur-oxidizing symbionts</taxon>
    </lineage>
</organism>
<feature type="transmembrane region" description="Helical" evidence="1">
    <location>
        <begin position="153"/>
        <end position="170"/>
    </location>
</feature>
<dbReference type="EMBL" id="QFXE01000013">
    <property type="protein sequence ID" value="RDH85531.1"/>
    <property type="molecule type" value="Genomic_DNA"/>
</dbReference>
<accession>A0A370DKV7</accession>
<keyword evidence="1" id="KW-1133">Transmembrane helix</keyword>
<reference evidence="2 3" key="1">
    <citation type="journal article" date="2018" name="ISME J.">
        <title>Endosymbiont genomes yield clues of tubeworm success.</title>
        <authorList>
            <person name="Li Y."/>
            <person name="Liles M.R."/>
            <person name="Halanych K.M."/>
        </authorList>
    </citation>
    <scope>NUCLEOTIDE SEQUENCE [LARGE SCALE GENOMIC DNA]</scope>
    <source>
        <strain evidence="2">A1462</strain>
    </source>
</reference>
<dbReference type="Pfam" id="PF13795">
    <property type="entry name" value="HupE_UreJ_2"/>
    <property type="match status" value="1"/>
</dbReference>
<evidence type="ECO:0000313" key="2">
    <source>
        <dbReference type="EMBL" id="RDH85531.1"/>
    </source>
</evidence>
<evidence type="ECO:0008006" key="4">
    <source>
        <dbReference type="Google" id="ProtNLM"/>
    </source>
</evidence>
<sequence length="327" mass="35981">MRWLWPALGVLLLTLVTQAVGHEFRPGFLRIQQVSPNTYDMLWRVPARGNLRLALDIHLPDSCTTLGDRLRAHQGTAFVDRWTVTCSGGLAGNILAVDGLSSVATDVLVRYERLDATTQVGRLTPWQDSLTISNAASASAVAAAYFRLGLEHILLGIDHLLFVLTLLMIVSGWRKLVATITAFTMAHSVTLAAATQGWVHVPQSPVEAVIALSILFVTTEIIRWRQGDEPLTRRRPWLVAFLFGLLHGFGFAGALAEIGLPEHAIPLALLFFNLGVEAGQLCFVAVMLIAIKHLLVRVPWPLWAWRLPVYGIGTIAAYWTISRIAAF</sequence>
<evidence type="ECO:0000313" key="3">
    <source>
        <dbReference type="Proteomes" id="UP000254771"/>
    </source>
</evidence>
<name>A0A370DKV7_9GAMM</name>
<feature type="transmembrane region" description="Helical" evidence="1">
    <location>
        <begin position="236"/>
        <end position="256"/>
    </location>
</feature>
<keyword evidence="1" id="KW-0472">Membrane</keyword>
<gene>
    <name evidence="2" type="ORF">DIZ78_11375</name>
</gene>
<feature type="transmembrane region" description="Helical" evidence="1">
    <location>
        <begin position="303"/>
        <end position="321"/>
    </location>
</feature>
<evidence type="ECO:0000256" key="1">
    <source>
        <dbReference type="SAM" id="Phobius"/>
    </source>
</evidence>
<dbReference type="AlphaFoldDB" id="A0A370DKV7"/>
<keyword evidence="3" id="KW-1185">Reference proteome</keyword>
<proteinExistence type="predicted"/>
<dbReference type="Proteomes" id="UP000254771">
    <property type="component" value="Unassembled WGS sequence"/>
</dbReference>
<feature type="transmembrane region" description="Helical" evidence="1">
    <location>
        <begin position="268"/>
        <end position="291"/>
    </location>
</feature>
<keyword evidence="1" id="KW-0812">Transmembrane</keyword>